<accession>A0A9D4IL93</accession>
<comment type="caution">
    <text evidence="1">The sequence shown here is derived from an EMBL/GenBank/DDBJ whole genome shotgun (WGS) entry which is preliminary data.</text>
</comment>
<keyword evidence="4" id="KW-1185">Reference proteome</keyword>
<dbReference type="AlphaFoldDB" id="A0A9D4IL93"/>
<protein>
    <submittedName>
        <fullName evidence="1">Uncharacterized protein</fullName>
    </submittedName>
</protein>
<reference evidence="1" key="2">
    <citation type="submission" date="2020-11" db="EMBL/GenBank/DDBJ databases">
        <authorList>
            <person name="McCartney M.A."/>
            <person name="Auch B."/>
            <person name="Kono T."/>
            <person name="Mallez S."/>
            <person name="Becker A."/>
            <person name="Gohl D.M."/>
            <person name="Silverstein K.A.T."/>
            <person name="Koren S."/>
            <person name="Bechman K.B."/>
            <person name="Herman A."/>
            <person name="Abrahante J.E."/>
            <person name="Garbe J."/>
        </authorList>
    </citation>
    <scope>NUCLEOTIDE SEQUENCE</scope>
    <source>
        <strain evidence="1">Duluth1</strain>
        <tissue evidence="1">Whole animal</tissue>
    </source>
</reference>
<reference evidence="1" key="1">
    <citation type="journal article" date="2019" name="bioRxiv">
        <title>The Genome of the Zebra Mussel, Dreissena polymorpha: A Resource for Invasive Species Research.</title>
        <authorList>
            <person name="McCartney M.A."/>
            <person name="Auch B."/>
            <person name="Kono T."/>
            <person name="Mallez S."/>
            <person name="Zhang Y."/>
            <person name="Obille A."/>
            <person name="Becker A."/>
            <person name="Abrahante J.E."/>
            <person name="Garbe J."/>
            <person name="Badalamenti J.P."/>
            <person name="Herman A."/>
            <person name="Mangelson H."/>
            <person name="Liachko I."/>
            <person name="Sullivan S."/>
            <person name="Sone E.D."/>
            <person name="Koren S."/>
            <person name="Silverstein K.A.T."/>
            <person name="Beckman K.B."/>
            <person name="Gohl D.M."/>
        </authorList>
    </citation>
    <scope>NUCLEOTIDE SEQUENCE</scope>
    <source>
        <strain evidence="1">Duluth1</strain>
        <tissue evidence="1">Whole animal</tissue>
    </source>
</reference>
<evidence type="ECO:0000313" key="2">
    <source>
        <dbReference type="EMBL" id="KAH3778507.1"/>
    </source>
</evidence>
<gene>
    <name evidence="1" type="ORF">DPMN_179969</name>
    <name evidence="2" type="ORF">DPMN_179971</name>
    <name evidence="3" type="ORF">DPMN_179974</name>
</gene>
<dbReference type="EMBL" id="JAIWYP010000009">
    <property type="protein sequence ID" value="KAH3778507.1"/>
    <property type="molecule type" value="Genomic_DNA"/>
</dbReference>
<organism evidence="1 4">
    <name type="scientific">Dreissena polymorpha</name>
    <name type="common">Zebra mussel</name>
    <name type="synonym">Mytilus polymorpha</name>
    <dbReference type="NCBI Taxonomy" id="45954"/>
    <lineage>
        <taxon>Eukaryota</taxon>
        <taxon>Metazoa</taxon>
        <taxon>Spiralia</taxon>
        <taxon>Lophotrochozoa</taxon>
        <taxon>Mollusca</taxon>
        <taxon>Bivalvia</taxon>
        <taxon>Autobranchia</taxon>
        <taxon>Heteroconchia</taxon>
        <taxon>Euheterodonta</taxon>
        <taxon>Imparidentia</taxon>
        <taxon>Neoheterodontei</taxon>
        <taxon>Myida</taxon>
        <taxon>Dreissenoidea</taxon>
        <taxon>Dreissenidae</taxon>
        <taxon>Dreissena</taxon>
    </lineage>
</organism>
<evidence type="ECO:0000313" key="3">
    <source>
        <dbReference type="EMBL" id="KAH3778510.1"/>
    </source>
</evidence>
<name>A0A9D4IL93_DREPO</name>
<evidence type="ECO:0000313" key="4">
    <source>
        <dbReference type="Proteomes" id="UP000828390"/>
    </source>
</evidence>
<dbReference type="EMBL" id="JAIWYP010000009">
    <property type="protein sequence ID" value="KAH3778510.1"/>
    <property type="molecule type" value="Genomic_DNA"/>
</dbReference>
<dbReference type="Proteomes" id="UP000828390">
    <property type="component" value="Unassembled WGS sequence"/>
</dbReference>
<evidence type="ECO:0000313" key="1">
    <source>
        <dbReference type="EMBL" id="KAH3778505.1"/>
    </source>
</evidence>
<dbReference type="EMBL" id="JAIWYP010000009">
    <property type="protein sequence ID" value="KAH3778505.1"/>
    <property type="molecule type" value="Genomic_DNA"/>
</dbReference>
<proteinExistence type="predicted"/>
<sequence length="70" mass="7680">MEDATSLKTPSIALSSIQFSTKKCWSHLSRGTRNKRAMLALYRSTVFVTRAVCKTCMPPYGLSVVVAAIV</sequence>